<comment type="subcellular location">
    <subcellularLocation>
        <location evidence="5">Nucleus</location>
    </subcellularLocation>
</comment>
<proteinExistence type="inferred from homology"/>
<dbReference type="Pfam" id="PF02319">
    <property type="entry name" value="WHD_E2F_TDP"/>
    <property type="match status" value="1"/>
</dbReference>
<keyword evidence="5" id="KW-0539">Nucleus</keyword>
<dbReference type="PANTHER" id="PTHR12081">
    <property type="entry name" value="TRANSCRIPTION FACTOR E2F"/>
    <property type="match status" value="1"/>
</dbReference>
<dbReference type="Gene3D" id="1.10.10.10">
    <property type="entry name" value="Winged helix-like DNA-binding domain superfamily/Winged helix DNA-binding domain"/>
    <property type="match status" value="1"/>
</dbReference>
<accession>A0A2J7ZX94</accession>
<comment type="caution">
    <text evidence="8">The sequence shown here is derived from an EMBL/GenBank/DDBJ whole genome shotgun (WGS) entry which is preliminary data.</text>
</comment>
<dbReference type="PANTHER" id="PTHR12081:SF18">
    <property type="entry name" value="TRANSCRIPTION FACTOR E2F2-RELATED"/>
    <property type="match status" value="1"/>
</dbReference>
<reference evidence="8 9" key="1">
    <citation type="journal article" date="2017" name="Mol. Biol. Evol.">
        <title>The 4-celled Tetrabaena socialis nuclear genome reveals the essential components for genetic control of cell number at the origin of multicellularity in the volvocine lineage.</title>
        <authorList>
            <person name="Featherston J."/>
            <person name="Arakaki Y."/>
            <person name="Hanschen E.R."/>
            <person name="Ferris P.J."/>
            <person name="Michod R.E."/>
            <person name="Olson B.J.S.C."/>
            <person name="Nozaki H."/>
            <person name="Durand P.M."/>
        </authorList>
    </citation>
    <scope>NUCLEOTIDE SEQUENCE [LARGE SCALE GENOMIC DNA]</scope>
    <source>
        <strain evidence="8 9">NIES-571</strain>
    </source>
</reference>
<dbReference type="InterPro" id="IPR036388">
    <property type="entry name" value="WH-like_DNA-bd_sf"/>
</dbReference>
<dbReference type="SMART" id="SM01372">
    <property type="entry name" value="E2F_TDP"/>
    <property type="match status" value="1"/>
</dbReference>
<evidence type="ECO:0000256" key="3">
    <source>
        <dbReference type="ARBA" id="ARBA00023125"/>
    </source>
</evidence>
<evidence type="ECO:0000313" key="9">
    <source>
        <dbReference type="Proteomes" id="UP000236333"/>
    </source>
</evidence>
<evidence type="ECO:0000256" key="1">
    <source>
        <dbReference type="ARBA" id="ARBA00010940"/>
    </source>
</evidence>
<dbReference type="GO" id="GO:0090575">
    <property type="term" value="C:RNA polymerase II transcription regulator complex"/>
    <property type="evidence" value="ECO:0007669"/>
    <property type="project" value="TreeGrafter"/>
</dbReference>
<dbReference type="AlphaFoldDB" id="A0A2J7ZX94"/>
<dbReference type="InterPro" id="IPR003316">
    <property type="entry name" value="E2F_WHTH_DNA-bd_dom"/>
</dbReference>
<keyword evidence="2 5" id="KW-0805">Transcription regulation</keyword>
<dbReference type="InterPro" id="IPR036390">
    <property type="entry name" value="WH_DNA-bd_sf"/>
</dbReference>
<feature type="domain" description="E2F/DP family winged-helix DNA-binding" evidence="7">
    <location>
        <begin position="78"/>
        <end position="143"/>
    </location>
</feature>
<dbReference type="EMBL" id="PGGS01000351">
    <property type="protein sequence ID" value="PNH04900.1"/>
    <property type="molecule type" value="Genomic_DNA"/>
</dbReference>
<gene>
    <name evidence="8" type="primary">E2F</name>
    <name evidence="8" type="ORF">TSOC_008865</name>
</gene>
<evidence type="ECO:0000256" key="2">
    <source>
        <dbReference type="ARBA" id="ARBA00023015"/>
    </source>
</evidence>
<feature type="region of interest" description="Disordered" evidence="6">
    <location>
        <begin position="211"/>
        <end position="254"/>
    </location>
</feature>
<name>A0A2J7ZX94_9CHLO</name>
<evidence type="ECO:0000256" key="4">
    <source>
        <dbReference type="ARBA" id="ARBA00023163"/>
    </source>
</evidence>
<feature type="region of interest" description="Disordered" evidence="6">
    <location>
        <begin position="1"/>
        <end position="78"/>
    </location>
</feature>
<dbReference type="FunFam" id="1.10.10.10:FF:000008">
    <property type="entry name" value="E2F transcription factor 1"/>
    <property type="match status" value="1"/>
</dbReference>
<keyword evidence="4 5" id="KW-0804">Transcription</keyword>
<dbReference type="SUPFAM" id="SSF46785">
    <property type="entry name" value="Winged helix' DNA-binding domain"/>
    <property type="match status" value="1"/>
</dbReference>
<dbReference type="Proteomes" id="UP000236333">
    <property type="component" value="Unassembled WGS sequence"/>
</dbReference>
<keyword evidence="9" id="KW-1185">Reference proteome</keyword>
<evidence type="ECO:0000256" key="6">
    <source>
        <dbReference type="SAM" id="MobiDB-lite"/>
    </source>
</evidence>
<keyword evidence="3 5" id="KW-0238">DNA-binding</keyword>
<comment type="similarity">
    <text evidence="1 5">Belongs to the E2F/DP family.</text>
</comment>
<organism evidence="8 9">
    <name type="scientific">Tetrabaena socialis</name>
    <dbReference type="NCBI Taxonomy" id="47790"/>
    <lineage>
        <taxon>Eukaryota</taxon>
        <taxon>Viridiplantae</taxon>
        <taxon>Chlorophyta</taxon>
        <taxon>core chlorophytes</taxon>
        <taxon>Chlorophyceae</taxon>
        <taxon>CS clade</taxon>
        <taxon>Chlamydomonadales</taxon>
        <taxon>Tetrabaenaceae</taxon>
        <taxon>Tetrabaena</taxon>
    </lineage>
</organism>
<dbReference type="GO" id="GO:0000981">
    <property type="term" value="F:DNA-binding transcription factor activity, RNA polymerase II-specific"/>
    <property type="evidence" value="ECO:0007669"/>
    <property type="project" value="TreeGrafter"/>
</dbReference>
<feature type="compositionally biased region" description="Acidic residues" evidence="6">
    <location>
        <begin position="27"/>
        <end position="49"/>
    </location>
</feature>
<protein>
    <submittedName>
        <fullName evidence="8">Transcription factor E2F</fullName>
    </submittedName>
</protein>
<evidence type="ECO:0000313" key="8">
    <source>
        <dbReference type="EMBL" id="PNH04900.1"/>
    </source>
</evidence>
<dbReference type="InterPro" id="IPR015633">
    <property type="entry name" value="E2F"/>
</dbReference>
<evidence type="ECO:0000259" key="7">
    <source>
        <dbReference type="SMART" id="SM01372"/>
    </source>
</evidence>
<dbReference type="GO" id="GO:0000978">
    <property type="term" value="F:RNA polymerase II cis-regulatory region sequence-specific DNA binding"/>
    <property type="evidence" value="ECO:0007669"/>
    <property type="project" value="InterPro"/>
</dbReference>
<evidence type="ECO:0000256" key="5">
    <source>
        <dbReference type="RuleBase" id="RU003796"/>
    </source>
</evidence>
<feature type="compositionally biased region" description="Basic and acidic residues" evidence="6">
    <location>
        <begin position="228"/>
        <end position="254"/>
    </location>
</feature>
<dbReference type="OrthoDB" id="1743261at2759"/>
<sequence>MAWGLFPSQVDSGDEDEDPHHQLEQEQDHDEEQEESYGGDGAGDDSADDMEQRTPSRGVKRKAGRGAGSPGSLTSGCRYDSSLGMLTKKFLTLINNAADGILDLNKAAETLKVQKRRIYDITNVLEGVGLIEKKSKNNIRWKGAAGGGGCDGAEAEPEALRLKNDVLSLMDPERSPSAPRRRGGALPLALDITRTVAALLEARLEPPELTCGVGPESLPPAGHLSPRRVLEDRGARGLGPEHHHTAPLRGEEEA</sequence>